<dbReference type="CDD" id="cd09272">
    <property type="entry name" value="RNase_HI_RT_Ty1"/>
    <property type="match status" value="1"/>
</dbReference>
<accession>A0A438CAV6</accession>
<dbReference type="PANTHER" id="PTHR11439:SF463">
    <property type="entry name" value="REVERSE TRANSCRIPTASE TY1_COPIA-TYPE DOMAIN-CONTAINING PROTEIN"/>
    <property type="match status" value="1"/>
</dbReference>
<evidence type="ECO:0000313" key="1">
    <source>
        <dbReference type="EMBL" id="RVW20367.1"/>
    </source>
</evidence>
<dbReference type="AlphaFoldDB" id="A0A438CAV6"/>
<protein>
    <submittedName>
        <fullName evidence="1">Copia protein</fullName>
    </submittedName>
</protein>
<comment type="caution">
    <text evidence="1">The sequence shown here is derived from an EMBL/GenBank/DDBJ whole genome shotgun (WGS) entry which is preliminary data.</text>
</comment>
<dbReference type="SUPFAM" id="SSF56672">
    <property type="entry name" value="DNA/RNA polymerases"/>
    <property type="match status" value="1"/>
</dbReference>
<evidence type="ECO:0000313" key="2">
    <source>
        <dbReference type="Proteomes" id="UP000288805"/>
    </source>
</evidence>
<dbReference type="InterPro" id="IPR043502">
    <property type="entry name" value="DNA/RNA_pol_sf"/>
</dbReference>
<proteinExistence type="predicted"/>
<name>A0A438CAV6_VITVI</name>
<dbReference type="EMBL" id="QGNW01002372">
    <property type="protein sequence ID" value="RVW20367.1"/>
    <property type="molecule type" value="Genomic_DNA"/>
</dbReference>
<reference evidence="1 2" key="1">
    <citation type="journal article" date="2018" name="PLoS Genet.">
        <title>Population sequencing reveals clonal diversity and ancestral inbreeding in the grapevine cultivar Chardonnay.</title>
        <authorList>
            <person name="Roach M.J."/>
            <person name="Johnson D.L."/>
            <person name="Bohlmann J."/>
            <person name="van Vuuren H.J."/>
            <person name="Jones S.J."/>
            <person name="Pretorius I.S."/>
            <person name="Schmidt S.A."/>
            <person name="Borneman A.R."/>
        </authorList>
    </citation>
    <scope>NUCLEOTIDE SEQUENCE [LARGE SCALE GENOMIC DNA]</scope>
    <source>
        <strain evidence="2">cv. Chardonnay</strain>
        <tissue evidence="1">Leaf</tissue>
    </source>
</reference>
<dbReference type="Proteomes" id="UP000288805">
    <property type="component" value="Unassembled WGS sequence"/>
</dbReference>
<sequence length="184" mass="21312">MEAILRISSYLKITLGKGLIFKKNGELHVEAYRDADWAGSIKDRRSTIGYYMFIRGNLVIWKSKKQNIVARSSAEAKYRAIVYEVLWIRGLLKEPRLELNEPIKIHYDNKATISIAHNPIQHDKTKHVEMNQHFIKEKIEVRKVTTLFVPTGQQLADVFTKELSSTMFDFMVSKLGMHNMYAPA</sequence>
<organism evidence="1 2">
    <name type="scientific">Vitis vinifera</name>
    <name type="common">Grape</name>
    <dbReference type="NCBI Taxonomy" id="29760"/>
    <lineage>
        <taxon>Eukaryota</taxon>
        <taxon>Viridiplantae</taxon>
        <taxon>Streptophyta</taxon>
        <taxon>Embryophyta</taxon>
        <taxon>Tracheophyta</taxon>
        <taxon>Spermatophyta</taxon>
        <taxon>Magnoliopsida</taxon>
        <taxon>eudicotyledons</taxon>
        <taxon>Gunneridae</taxon>
        <taxon>Pentapetalae</taxon>
        <taxon>rosids</taxon>
        <taxon>Vitales</taxon>
        <taxon>Vitaceae</taxon>
        <taxon>Viteae</taxon>
        <taxon>Vitis</taxon>
    </lineage>
</organism>
<gene>
    <name evidence="1" type="primary">GIP_11</name>
    <name evidence="1" type="ORF">CK203_113575</name>
</gene>
<dbReference type="PANTHER" id="PTHR11439">
    <property type="entry name" value="GAG-POL-RELATED RETROTRANSPOSON"/>
    <property type="match status" value="1"/>
</dbReference>